<dbReference type="RefSeq" id="WP_076525013.1">
    <property type="nucleotide sequence ID" value="NZ_CP067140.1"/>
</dbReference>
<dbReference type="PANTHER" id="PTHR35011">
    <property type="entry name" value="2,3-DIKETO-L-GULONATE TRAP TRANSPORTER SMALL PERMEASE PROTEIN YIAM"/>
    <property type="match status" value="1"/>
</dbReference>
<organism evidence="11 13">
    <name type="scientific">Paracoccus saliphilus</name>
    <dbReference type="NCBI Taxonomy" id="405559"/>
    <lineage>
        <taxon>Bacteria</taxon>
        <taxon>Pseudomonadati</taxon>
        <taxon>Pseudomonadota</taxon>
        <taxon>Alphaproteobacteria</taxon>
        <taxon>Rhodobacterales</taxon>
        <taxon>Paracoccaceae</taxon>
        <taxon>Paracoccus</taxon>
    </lineage>
</organism>
<proteinExistence type="inferred from homology"/>
<sequence>MSAVLRVLNGLAWLSGILAMLLLASATVVVTQMVIWRYFLGASTVWQTEYVIFSTTAAMMLGAPYVLALKGHVGVDLLVERAGSGMRRVFALISGLASLFFVGALAWSGLHFLFEATMKGWTTDTIWALPLWIPFWPVPFAFALMSLQLIVQIILAVFPELDSAEGAA</sequence>
<name>A0AA46A590_9RHOB</name>
<evidence type="ECO:0000256" key="9">
    <source>
        <dbReference type="RuleBase" id="RU369079"/>
    </source>
</evidence>
<reference evidence="11 13" key="1">
    <citation type="submission" date="2017-01" db="EMBL/GenBank/DDBJ databases">
        <authorList>
            <person name="Varghese N."/>
            <person name="Submissions S."/>
        </authorList>
    </citation>
    <scope>NUCLEOTIDE SEQUENCE [LARGE SCALE GENOMIC DNA]</scope>
    <source>
        <strain evidence="11 13">DSM 18447</strain>
    </source>
</reference>
<feature type="domain" description="Tripartite ATP-independent periplasmic transporters DctQ component" evidence="10">
    <location>
        <begin position="27"/>
        <end position="156"/>
    </location>
</feature>
<keyword evidence="3" id="KW-1003">Cell membrane</keyword>
<keyword evidence="4 9" id="KW-0997">Cell inner membrane</keyword>
<accession>A0AA46A590</accession>
<evidence type="ECO:0000256" key="2">
    <source>
        <dbReference type="ARBA" id="ARBA00022448"/>
    </source>
</evidence>
<gene>
    <name evidence="12" type="ORF">JHX88_16855</name>
    <name evidence="11" type="ORF">SAMN05421772_104144</name>
</gene>
<evidence type="ECO:0000313" key="12">
    <source>
        <dbReference type="EMBL" id="WCR02516.1"/>
    </source>
</evidence>
<feature type="transmembrane region" description="Helical" evidence="9">
    <location>
        <begin position="89"/>
        <end position="114"/>
    </location>
</feature>
<comment type="similarity">
    <text evidence="8 9">Belongs to the TRAP transporter small permease family.</text>
</comment>
<protein>
    <recommendedName>
        <fullName evidence="9">TRAP transporter small permease protein</fullName>
    </recommendedName>
</protein>
<dbReference type="GO" id="GO:0022857">
    <property type="term" value="F:transmembrane transporter activity"/>
    <property type="evidence" value="ECO:0007669"/>
    <property type="project" value="UniProtKB-UniRule"/>
</dbReference>
<dbReference type="InterPro" id="IPR007387">
    <property type="entry name" value="TRAP_DctQ"/>
</dbReference>
<evidence type="ECO:0000256" key="6">
    <source>
        <dbReference type="ARBA" id="ARBA00022989"/>
    </source>
</evidence>
<feature type="transmembrane region" description="Helical" evidence="9">
    <location>
        <begin position="50"/>
        <end position="68"/>
    </location>
</feature>
<reference evidence="12 14" key="2">
    <citation type="submission" date="2021-01" db="EMBL/GenBank/DDBJ databases">
        <title>Biogeographic distribution of Paracoccus.</title>
        <authorList>
            <person name="Hollensteiner J."/>
            <person name="Leineberger J."/>
            <person name="Brinkhoff T."/>
            <person name="Daniel R."/>
        </authorList>
    </citation>
    <scope>NUCLEOTIDE SEQUENCE [LARGE SCALE GENOMIC DNA]</scope>
    <source>
        <strain evidence="12 14">DSM 18447</strain>
    </source>
</reference>
<dbReference type="PANTHER" id="PTHR35011:SF10">
    <property type="entry name" value="TRAP TRANSPORTER SMALL PERMEASE PROTEIN"/>
    <property type="match status" value="1"/>
</dbReference>
<evidence type="ECO:0000256" key="5">
    <source>
        <dbReference type="ARBA" id="ARBA00022692"/>
    </source>
</evidence>
<evidence type="ECO:0000256" key="8">
    <source>
        <dbReference type="ARBA" id="ARBA00038436"/>
    </source>
</evidence>
<dbReference type="AlphaFoldDB" id="A0AA46A590"/>
<comment type="subcellular location">
    <subcellularLocation>
        <location evidence="1 9">Cell inner membrane</location>
        <topology evidence="1 9">Multi-pass membrane protein</topology>
    </subcellularLocation>
</comment>
<comment type="function">
    <text evidence="9">Part of the tripartite ATP-independent periplasmic (TRAP) transport system.</text>
</comment>
<keyword evidence="7 9" id="KW-0472">Membrane</keyword>
<feature type="transmembrane region" description="Helical" evidence="9">
    <location>
        <begin position="12"/>
        <end position="38"/>
    </location>
</feature>
<evidence type="ECO:0000256" key="3">
    <source>
        <dbReference type="ARBA" id="ARBA00022475"/>
    </source>
</evidence>
<keyword evidence="6 9" id="KW-1133">Transmembrane helix</keyword>
<dbReference type="GO" id="GO:0005886">
    <property type="term" value="C:plasma membrane"/>
    <property type="evidence" value="ECO:0007669"/>
    <property type="project" value="UniProtKB-SubCell"/>
</dbReference>
<keyword evidence="5 9" id="KW-0812">Transmembrane</keyword>
<keyword evidence="2 9" id="KW-0813">Transport</keyword>
<dbReference type="EMBL" id="FTOU01000004">
    <property type="protein sequence ID" value="SIS76770.1"/>
    <property type="molecule type" value="Genomic_DNA"/>
</dbReference>
<dbReference type="Proteomes" id="UP001215549">
    <property type="component" value="Chromosome"/>
</dbReference>
<dbReference type="GO" id="GO:0015740">
    <property type="term" value="P:C4-dicarboxylate transport"/>
    <property type="evidence" value="ECO:0007669"/>
    <property type="project" value="TreeGrafter"/>
</dbReference>
<comment type="subunit">
    <text evidence="9">The complex comprises the extracytoplasmic solute receptor protein and the two transmembrane proteins.</text>
</comment>
<evidence type="ECO:0000259" key="10">
    <source>
        <dbReference type="Pfam" id="PF04290"/>
    </source>
</evidence>
<dbReference type="EMBL" id="CP067140">
    <property type="protein sequence ID" value="WCR02516.1"/>
    <property type="molecule type" value="Genomic_DNA"/>
</dbReference>
<dbReference type="Pfam" id="PF04290">
    <property type="entry name" value="DctQ"/>
    <property type="match status" value="1"/>
</dbReference>
<evidence type="ECO:0000313" key="14">
    <source>
        <dbReference type="Proteomes" id="UP001215549"/>
    </source>
</evidence>
<dbReference type="InterPro" id="IPR055348">
    <property type="entry name" value="DctQ"/>
</dbReference>
<evidence type="ECO:0000313" key="11">
    <source>
        <dbReference type="EMBL" id="SIS76770.1"/>
    </source>
</evidence>
<feature type="transmembrane region" description="Helical" evidence="9">
    <location>
        <begin position="134"/>
        <end position="158"/>
    </location>
</feature>
<evidence type="ECO:0000256" key="4">
    <source>
        <dbReference type="ARBA" id="ARBA00022519"/>
    </source>
</evidence>
<evidence type="ECO:0000256" key="7">
    <source>
        <dbReference type="ARBA" id="ARBA00023136"/>
    </source>
</evidence>
<evidence type="ECO:0000313" key="13">
    <source>
        <dbReference type="Proteomes" id="UP000186216"/>
    </source>
</evidence>
<evidence type="ECO:0000256" key="1">
    <source>
        <dbReference type="ARBA" id="ARBA00004429"/>
    </source>
</evidence>
<keyword evidence="14" id="KW-1185">Reference proteome</keyword>
<dbReference type="Proteomes" id="UP000186216">
    <property type="component" value="Unassembled WGS sequence"/>
</dbReference>